<name>A0A9D4FPL0_DREPO</name>
<evidence type="ECO:0000313" key="3">
    <source>
        <dbReference type="Proteomes" id="UP000828390"/>
    </source>
</evidence>
<comment type="caution">
    <text evidence="2">The sequence shown here is derived from an EMBL/GenBank/DDBJ whole genome shotgun (WGS) entry which is preliminary data.</text>
</comment>
<evidence type="ECO:0000313" key="2">
    <source>
        <dbReference type="EMBL" id="KAH3800621.1"/>
    </source>
</evidence>
<organism evidence="2 3">
    <name type="scientific">Dreissena polymorpha</name>
    <name type="common">Zebra mussel</name>
    <name type="synonym">Mytilus polymorpha</name>
    <dbReference type="NCBI Taxonomy" id="45954"/>
    <lineage>
        <taxon>Eukaryota</taxon>
        <taxon>Metazoa</taxon>
        <taxon>Spiralia</taxon>
        <taxon>Lophotrochozoa</taxon>
        <taxon>Mollusca</taxon>
        <taxon>Bivalvia</taxon>
        <taxon>Autobranchia</taxon>
        <taxon>Heteroconchia</taxon>
        <taxon>Euheterodonta</taxon>
        <taxon>Imparidentia</taxon>
        <taxon>Neoheterodontei</taxon>
        <taxon>Myida</taxon>
        <taxon>Dreissenoidea</taxon>
        <taxon>Dreissenidae</taxon>
        <taxon>Dreissena</taxon>
    </lineage>
</organism>
<evidence type="ECO:0000256" key="1">
    <source>
        <dbReference type="SAM" id="MobiDB-lite"/>
    </source>
</evidence>
<feature type="region of interest" description="Disordered" evidence="1">
    <location>
        <begin position="1"/>
        <end position="52"/>
    </location>
</feature>
<accession>A0A9D4FPL0</accession>
<dbReference type="Proteomes" id="UP000828390">
    <property type="component" value="Unassembled WGS sequence"/>
</dbReference>
<protein>
    <submittedName>
        <fullName evidence="2">Uncharacterized protein</fullName>
    </submittedName>
</protein>
<feature type="compositionally biased region" description="Polar residues" evidence="1">
    <location>
        <begin position="13"/>
        <end position="52"/>
    </location>
</feature>
<keyword evidence="3" id="KW-1185">Reference proteome</keyword>
<reference evidence="2" key="2">
    <citation type="submission" date="2020-11" db="EMBL/GenBank/DDBJ databases">
        <authorList>
            <person name="McCartney M.A."/>
            <person name="Auch B."/>
            <person name="Kono T."/>
            <person name="Mallez S."/>
            <person name="Becker A."/>
            <person name="Gohl D.M."/>
            <person name="Silverstein K.A.T."/>
            <person name="Koren S."/>
            <person name="Bechman K.B."/>
            <person name="Herman A."/>
            <person name="Abrahante J.E."/>
            <person name="Garbe J."/>
        </authorList>
    </citation>
    <scope>NUCLEOTIDE SEQUENCE</scope>
    <source>
        <strain evidence="2">Duluth1</strain>
        <tissue evidence="2">Whole animal</tissue>
    </source>
</reference>
<reference evidence="2" key="1">
    <citation type="journal article" date="2019" name="bioRxiv">
        <title>The Genome of the Zebra Mussel, Dreissena polymorpha: A Resource for Invasive Species Research.</title>
        <authorList>
            <person name="McCartney M.A."/>
            <person name="Auch B."/>
            <person name="Kono T."/>
            <person name="Mallez S."/>
            <person name="Zhang Y."/>
            <person name="Obille A."/>
            <person name="Becker A."/>
            <person name="Abrahante J.E."/>
            <person name="Garbe J."/>
            <person name="Badalamenti J.P."/>
            <person name="Herman A."/>
            <person name="Mangelson H."/>
            <person name="Liachko I."/>
            <person name="Sullivan S."/>
            <person name="Sone E.D."/>
            <person name="Koren S."/>
            <person name="Silverstein K.A.T."/>
            <person name="Beckman K.B."/>
            <person name="Gohl D.M."/>
        </authorList>
    </citation>
    <scope>NUCLEOTIDE SEQUENCE</scope>
    <source>
        <strain evidence="2">Duluth1</strain>
        <tissue evidence="2">Whole animal</tissue>
    </source>
</reference>
<dbReference type="EMBL" id="JAIWYP010000007">
    <property type="protein sequence ID" value="KAH3800621.1"/>
    <property type="molecule type" value="Genomic_DNA"/>
</dbReference>
<gene>
    <name evidence="2" type="ORF">DPMN_154259</name>
</gene>
<proteinExistence type="predicted"/>
<dbReference type="AlphaFoldDB" id="A0A9D4FPL0"/>
<sequence length="52" mass="5521">MLTGLWVPPTYSVPDSRSTPVDSTVSTNYPEVPGSHSTAVDSTLSTTNHSSR</sequence>